<keyword evidence="10" id="KW-1185">Reference proteome</keyword>
<dbReference type="SUPFAM" id="SSF51395">
    <property type="entry name" value="FMN-linked oxidoreductases"/>
    <property type="match status" value="1"/>
</dbReference>
<keyword evidence="1" id="KW-0444">Lipid biosynthesis</keyword>
<dbReference type="Proteomes" id="UP000190229">
    <property type="component" value="Unassembled WGS sequence"/>
</dbReference>
<proteinExistence type="predicted"/>
<dbReference type="InterPro" id="IPR008205">
    <property type="entry name" value="GGGP_HepGP_synthase"/>
</dbReference>
<keyword evidence="7" id="KW-1208">Phospholipid metabolism</keyword>
<dbReference type="Gene3D" id="3.20.20.390">
    <property type="entry name" value="FMN-linked oxidoreductases"/>
    <property type="match status" value="1"/>
</dbReference>
<accession>A0A1V4EQL7</accession>
<evidence type="ECO:0000256" key="3">
    <source>
        <dbReference type="ARBA" id="ARBA00022723"/>
    </source>
</evidence>
<dbReference type="AlphaFoldDB" id="A0A1V4EQL7"/>
<comment type="caution">
    <text evidence="9">The sequence shown here is derived from an EMBL/GenBank/DDBJ whole genome shotgun (WGS) entry which is preliminary data.</text>
</comment>
<name>A0A1V4EQL7_9BACL</name>
<keyword evidence="6" id="KW-0594">Phospholipid biosynthesis</keyword>
<dbReference type="GO" id="GO:0046872">
    <property type="term" value="F:metal ion binding"/>
    <property type="evidence" value="ECO:0007669"/>
    <property type="project" value="UniProtKB-KW"/>
</dbReference>
<dbReference type="Pfam" id="PF01884">
    <property type="entry name" value="PcrB"/>
    <property type="match status" value="1"/>
</dbReference>
<evidence type="ECO:0000256" key="6">
    <source>
        <dbReference type="ARBA" id="ARBA00023209"/>
    </source>
</evidence>
<keyword evidence="5" id="KW-0443">Lipid metabolism</keyword>
<evidence type="ECO:0000256" key="1">
    <source>
        <dbReference type="ARBA" id="ARBA00022516"/>
    </source>
</evidence>
<evidence type="ECO:0000256" key="8">
    <source>
        <dbReference type="ARBA" id="ARBA00048318"/>
    </source>
</evidence>
<comment type="catalytic activity">
    <reaction evidence="8">
        <text>sn-glycerol 1-phosphate + all-trans-heptaprenyl diphosphate = 3-heptaprenyl-sn-glycero-1-phosphate + diphosphate</text>
        <dbReference type="Rhea" id="RHEA:33495"/>
        <dbReference type="ChEBI" id="CHEBI:33019"/>
        <dbReference type="ChEBI" id="CHEBI:57685"/>
        <dbReference type="ChEBI" id="CHEBI:58206"/>
        <dbReference type="ChEBI" id="CHEBI:64781"/>
        <dbReference type="EC" id="2.5.1.n9"/>
    </reaction>
</comment>
<gene>
    <name evidence="9" type="ORF">B2M26_13990</name>
</gene>
<keyword evidence="2" id="KW-0808">Transferase</keyword>
<dbReference type="GO" id="GO:0120536">
    <property type="term" value="F:heptaprenylglyceryl phosphate synthase activity"/>
    <property type="evidence" value="ECO:0007669"/>
    <property type="project" value="UniProtKB-ARBA"/>
</dbReference>
<reference evidence="9 10" key="1">
    <citation type="submission" date="2017-02" db="EMBL/GenBank/DDBJ databases">
        <title>Draft genome of Acidibacillus ferrooxidans Huett2.</title>
        <authorList>
            <person name="Schopf S."/>
        </authorList>
    </citation>
    <scope>NUCLEOTIDE SEQUENCE [LARGE SCALE GENOMIC DNA]</scope>
    <source>
        <strain evidence="9 10">Huett2</strain>
    </source>
</reference>
<evidence type="ECO:0000256" key="2">
    <source>
        <dbReference type="ARBA" id="ARBA00022679"/>
    </source>
</evidence>
<dbReference type="PANTHER" id="PTHR40029">
    <property type="match status" value="1"/>
</dbReference>
<evidence type="ECO:0000256" key="7">
    <source>
        <dbReference type="ARBA" id="ARBA00023264"/>
    </source>
</evidence>
<dbReference type="InterPro" id="IPR039074">
    <property type="entry name" value="GGGP/HepGP_synthase_I"/>
</dbReference>
<dbReference type="NCBIfam" id="NF003199">
    <property type="entry name" value="PRK04169.1-3"/>
    <property type="match status" value="1"/>
</dbReference>
<sequence>MSTLWIRRISFGARSHERVDGFVRDTEEDMDSWERLLKLDPDRTHTEAMLDQACKAPVDALILGGTWGVTTRNATDLALALRARKVRRPIWQEVSSDNGIAFGVDGYLFPIVLNALDIDVFARSYVKALRLYRSVIPWNKCESIGYVVMNEACAVARRARAEIPRDLEDVLAYAAYGTRLCGMKALYLEYSGTLGDVRVLQSVKRAFPHIHLVYGGGIETLEQMEIMKRFADTVVVGNVLYEKGLTRFLKATCTT</sequence>
<dbReference type="GO" id="GO:0046474">
    <property type="term" value="P:glycerophospholipid biosynthetic process"/>
    <property type="evidence" value="ECO:0007669"/>
    <property type="project" value="TreeGrafter"/>
</dbReference>
<keyword evidence="4" id="KW-0460">Magnesium</keyword>
<evidence type="ECO:0000313" key="10">
    <source>
        <dbReference type="Proteomes" id="UP000190229"/>
    </source>
</evidence>
<dbReference type="NCBIfam" id="TIGR01768">
    <property type="entry name" value="GGGP-family"/>
    <property type="match status" value="1"/>
</dbReference>
<keyword evidence="3" id="KW-0479">Metal-binding</keyword>
<dbReference type="PANTHER" id="PTHR40029:SF2">
    <property type="entry name" value="HEPTAPRENYLGLYCERYL PHOSPHATE SYNTHASE"/>
    <property type="match status" value="1"/>
</dbReference>
<evidence type="ECO:0000313" key="9">
    <source>
        <dbReference type="EMBL" id="OPG14948.1"/>
    </source>
</evidence>
<organism evidence="9 10">
    <name type="scientific">Ferroacidibacillus organovorans</name>
    <dbReference type="NCBI Taxonomy" id="1765683"/>
    <lineage>
        <taxon>Bacteria</taxon>
        <taxon>Bacillati</taxon>
        <taxon>Bacillota</taxon>
        <taxon>Bacilli</taxon>
        <taxon>Bacillales</taxon>
        <taxon>Alicyclobacillaceae</taxon>
        <taxon>Ferroacidibacillus</taxon>
    </lineage>
</organism>
<protein>
    <submittedName>
        <fullName evidence="9">Geranylgeranylglyceryl/heptaprenylglyceryl phosphate synthase</fullName>
    </submittedName>
</protein>
<dbReference type="InterPro" id="IPR038597">
    <property type="entry name" value="GGGP/HepGP_synthase_sf"/>
</dbReference>
<dbReference type="EMBL" id="MWPS01000046">
    <property type="protein sequence ID" value="OPG14948.1"/>
    <property type="molecule type" value="Genomic_DNA"/>
</dbReference>
<evidence type="ECO:0000256" key="4">
    <source>
        <dbReference type="ARBA" id="ARBA00022842"/>
    </source>
</evidence>
<evidence type="ECO:0000256" key="5">
    <source>
        <dbReference type="ARBA" id="ARBA00023098"/>
    </source>
</evidence>